<sequence>MKSVIRTNLMLKPEWGNKAAILARYEGLNIHTLNRWLGEMRDNKQFQKGVVNPTHKLVWINFKQFQNFLFWKQHNYLK</sequence>
<accession>A0A1Z5ID46</accession>
<comment type="caution">
    <text evidence="1">The sequence shown here is derived from an EMBL/GenBank/DDBJ whole genome shotgun (WGS) entry which is preliminary data.</text>
</comment>
<dbReference type="EMBL" id="BCMF01000007">
    <property type="protein sequence ID" value="GAW99587.1"/>
    <property type="molecule type" value="Genomic_DNA"/>
</dbReference>
<reference evidence="1 2" key="1">
    <citation type="submission" date="2015-11" db="EMBL/GenBank/DDBJ databases">
        <title>Draft genome sequences of new species of the genus Lactobacillus isolated from orchardgrass silage.</title>
        <authorList>
            <person name="Tohno M."/>
            <person name="Tanizawa Y."/>
            <person name="Arita M."/>
        </authorList>
    </citation>
    <scope>NUCLEOTIDE SEQUENCE [LARGE SCALE GENOMIC DNA]</scope>
    <source>
        <strain evidence="1 2">IWT30</strain>
    </source>
</reference>
<dbReference type="OrthoDB" id="2186806at2"/>
<evidence type="ECO:0000313" key="2">
    <source>
        <dbReference type="Proteomes" id="UP000198374"/>
    </source>
</evidence>
<keyword evidence="2" id="KW-1185">Reference proteome</keyword>
<evidence type="ECO:0008006" key="3">
    <source>
        <dbReference type="Google" id="ProtNLM"/>
    </source>
</evidence>
<evidence type="ECO:0000313" key="1">
    <source>
        <dbReference type="EMBL" id="GAW99587.1"/>
    </source>
</evidence>
<gene>
    <name evidence="1" type="ORF">IWT30_01557</name>
</gene>
<organism evidence="1 2">
    <name type="scientific">Secundilactobacillus mixtipabuli</name>
    <dbReference type="NCBI Taxonomy" id="1435342"/>
    <lineage>
        <taxon>Bacteria</taxon>
        <taxon>Bacillati</taxon>
        <taxon>Bacillota</taxon>
        <taxon>Bacilli</taxon>
        <taxon>Lactobacillales</taxon>
        <taxon>Lactobacillaceae</taxon>
        <taxon>Secundilactobacillus</taxon>
    </lineage>
</organism>
<dbReference type="RefSeq" id="WP_089109389.1">
    <property type="nucleotide sequence ID" value="NZ_BCMF01000007.1"/>
</dbReference>
<name>A0A1Z5ID46_9LACO</name>
<dbReference type="AlphaFoldDB" id="A0A1Z5ID46"/>
<protein>
    <recommendedName>
        <fullName evidence="3">DNA-binding protein</fullName>
    </recommendedName>
</protein>
<dbReference type="Proteomes" id="UP000198374">
    <property type="component" value="Unassembled WGS sequence"/>
</dbReference>
<proteinExistence type="predicted"/>